<evidence type="ECO:0000313" key="1">
    <source>
        <dbReference type="EMBL" id="NOJ73069.1"/>
    </source>
</evidence>
<dbReference type="InterPro" id="IPR023214">
    <property type="entry name" value="HAD_sf"/>
</dbReference>
<dbReference type="SUPFAM" id="SSF56784">
    <property type="entry name" value="HAD-like"/>
    <property type="match status" value="1"/>
</dbReference>
<dbReference type="Pfam" id="PF00702">
    <property type="entry name" value="Hydrolase"/>
    <property type="match status" value="1"/>
</dbReference>
<proteinExistence type="predicted"/>
<dbReference type="InterPro" id="IPR023198">
    <property type="entry name" value="PGP-like_dom2"/>
</dbReference>
<dbReference type="PANTHER" id="PTHR43434:SF1">
    <property type="entry name" value="PHOSPHOGLYCOLATE PHOSPHATASE"/>
    <property type="match status" value="1"/>
</dbReference>
<dbReference type="GO" id="GO:0005829">
    <property type="term" value="C:cytosol"/>
    <property type="evidence" value="ECO:0007669"/>
    <property type="project" value="TreeGrafter"/>
</dbReference>
<protein>
    <submittedName>
        <fullName evidence="1">HAD family hydrolase</fullName>
    </submittedName>
</protein>
<dbReference type="SFLD" id="SFLDG01129">
    <property type="entry name" value="C1.5:_HAD__Beta-PGM__Phosphata"/>
    <property type="match status" value="1"/>
</dbReference>
<dbReference type="Gene3D" id="1.10.150.240">
    <property type="entry name" value="Putative phosphatase, domain 2"/>
    <property type="match status" value="1"/>
</dbReference>
<dbReference type="EMBL" id="JABFOR010000036">
    <property type="protein sequence ID" value="NOJ73069.1"/>
    <property type="molecule type" value="Genomic_DNA"/>
</dbReference>
<dbReference type="InterPro" id="IPR036412">
    <property type="entry name" value="HAD-like_sf"/>
</dbReference>
<dbReference type="PANTHER" id="PTHR43434">
    <property type="entry name" value="PHOSPHOGLYCOLATE PHOSPHATASE"/>
    <property type="match status" value="1"/>
</dbReference>
<keyword evidence="1" id="KW-0378">Hydrolase</keyword>
<accession>A0AAP7A007</accession>
<reference evidence="1 2" key="1">
    <citation type="submission" date="2020-05" db="EMBL/GenBank/DDBJ databases">
        <title>Whole genome sequencing and identification of novel metabolites from Paenibacillus alvei strain JR949.</title>
        <authorList>
            <person name="Rajendhran J."/>
            <person name="Sree Pranav P."/>
            <person name="Mahalakshmi B."/>
            <person name="Karthikeyan R."/>
        </authorList>
    </citation>
    <scope>NUCLEOTIDE SEQUENCE [LARGE SCALE GENOMIC DNA]</scope>
    <source>
        <strain evidence="1 2">JR949</strain>
    </source>
</reference>
<gene>
    <name evidence="1" type="ORF">HMI46_21260</name>
</gene>
<dbReference type="GO" id="GO:0006281">
    <property type="term" value="P:DNA repair"/>
    <property type="evidence" value="ECO:0007669"/>
    <property type="project" value="TreeGrafter"/>
</dbReference>
<dbReference type="SFLD" id="SFLDS00003">
    <property type="entry name" value="Haloacid_Dehalogenase"/>
    <property type="match status" value="1"/>
</dbReference>
<evidence type="ECO:0000313" key="2">
    <source>
        <dbReference type="Proteomes" id="UP000552038"/>
    </source>
</evidence>
<dbReference type="GO" id="GO:0008967">
    <property type="term" value="F:phosphoglycolate phosphatase activity"/>
    <property type="evidence" value="ECO:0007669"/>
    <property type="project" value="TreeGrafter"/>
</dbReference>
<dbReference type="InterPro" id="IPR050155">
    <property type="entry name" value="HAD-like_hydrolase_sf"/>
</dbReference>
<dbReference type="Gene3D" id="3.40.50.1000">
    <property type="entry name" value="HAD superfamily/HAD-like"/>
    <property type="match status" value="1"/>
</dbReference>
<dbReference type="Proteomes" id="UP000552038">
    <property type="component" value="Unassembled WGS sequence"/>
</dbReference>
<dbReference type="RefSeq" id="WP_163977459.1">
    <property type="nucleotide sequence ID" value="NZ_JABFOR010000036.1"/>
</dbReference>
<sequence>MTTSIPKQTILFDMDDTLIYCNKYFDIVIHQFLDTMATWFRTWNIPNAEIKSIQSQFDIEGVHKNGFESEHFPRSLIGAYHHFSSLTGRETSDEEVEFLRKLGMSVYEMEIEPYPGMVETLEQLRDAGHRLYLYTGGEPVIQQRKIDQMKLSQYFDDRIFIRQHKTAEALADIVADQDFQPANTWMIGNSVRTDVEPGLMAGLNVIYLKRPNEWFYNVVEIETKPQGALYTIERLADVPRVILKWLTSQAQKPSQAKA</sequence>
<dbReference type="AlphaFoldDB" id="A0AAP7A007"/>
<organism evidence="1 2">
    <name type="scientific">Paenibacillus alvei</name>
    <name type="common">Bacillus alvei</name>
    <dbReference type="NCBI Taxonomy" id="44250"/>
    <lineage>
        <taxon>Bacteria</taxon>
        <taxon>Bacillati</taxon>
        <taxon>Bacillota</taxon>
        <taxon>Bacilli</taxon>
        <taxon>Bacillales</taxon>
        <taxon>Paenibacillaceae</taxon>
        <taxon>Paenibacillus</taxon>
    </lineage>
</organism>
<comment type="caution">
    <text evidence="1">The sequence shown here is derived from an EMBL/GenBank/DDBJ whole genome shotgun (WGS) entry which is preliminary data.</text>
</comment>
<name>A0AAP7A007_PAEAL</name>